<dbReference type="Proteomes" id="UP000642829">
    <property type="component" value="Unassembled WGS sequence"/>
</dbReference>
<protein>
    <submittedName>
        <fullName evidence="1">Uncharacterized protein</fullName>
    </submittedName>
</protein>
<comment type="caution">
    <text evidence="1">The sequence shown here is derived from an EMBL/GenBank/DDBJ whole genome shotgun (WGS) entry which is preliminary data.</text>
</comment>
<proteinExistence type="predicted"/>
<dbReference type="AlphaFoldDB" id="A0A8J3D996"/>
<evidence type="ECO:0000313" key="1">
    <source>
        <dbReference type="EMBL" id="GHB90655.1"/>
    </source>
</evidence>
<gene>
    <name evidence="1" type="ORF">GCM10007047_01810</name>
</gene>
<keyword evidence="2" id="KW-1185">Reference proteome</keyword>
<reference evidence="1" key="1">
    <citation type="journal article" date="2014" name="Int. J. Syst. Evol. Microbiol.">
        <title>Complete genome sequence of Corynebacterium casei LMG S-19264T (=DSM 44701T), isolated from a smear-ripened cheese.</title>
        <authorList>
            <consortium name="US DOE Joint Genome Institute (JGI-PGF)"/>
            <person name="Walter F."/>
            <person name="Albersmeier A."/>
            <person name="Kalinowski J."/>
            <person name="Ruckert C."/>
        </authorList>
    </citation>
    <scope>NUCLEOTIDE SEQUENCE</scope>
    <source>
        <strain evidence="1">KCTC 12870</strain>
    </source>
</reference>
<sequence>MGKQSGRVAILPAKDMSYLMGESAFIYPMVDAQLRSWLEQAAIPVASAGNVQALLAANGHSLLREIQSAKPQEMSQAITDLIWKLRDSDDIDVLVIPQVMVRSVMLDRPYAEASWDGVTRPFIIYGDAGSGEQLQVETASLAIGVYNRFGQAIYFGRGGIDFMENATRAGAGLYTSPRLAGQIDATAIDEAIRLALQPWLSEFHSSVRVAKNSEKR</sequence>
<evidence type="ECO:0000313" key="2">
    <source>
        <dbReference type="Proteomes" id="UP000642829"/>
    </source>
</evidence>
<name>A0A8J3D996_9BACT</name>
<organism evidence="1 2">
    <name type="scientific">Cerasicoccus arenae</name>
    <dbReference type="NCBI Taxonomy" id="424488"/>
    <lineage>
        <taxon>Bacteria</taxon>
        <taxon>Pseudomonadati</taxon>
        <taxon>Verrucomicrobiota</taxon>
        <taxon>Opitutia</taxon>
        <taxon>Puniceicoccales</taxon>
        <taxon>Cerasicoccaceae</taxon>
        <taxon>Cerasicoccus</taxon>
    </lineage>
</organism>
<dbReference type="EMBL" id="BMXG01000001">
    <property type="protein sequence ID" value="GHB90655.1"/>
    <property type="molecule type" value="Genomic_DNA"/>
</dbReference>
<reference evidence="1" key="2">
    <citation type="submission" date="2020-09" db="EMBL/GenBank/DDBJ databases">
        <authorList>
            <person name="Sun Q."/>
            <person name="Kim S."/>
        </authorList>
    </citation>
    <scope>NUCLEOTIDE SEQUENCE</scope>
    <source>
        <strain evidence="1">KCTC 12870</strain>
    </source>
</reference>
<accession>A0A8J3D996</accession>